<reference evidence="2" key="2">
    <citation type="journal article" date="2013" name="PLoS Genet.">
        <title>Comparative genome structure, secondary metabolite, and effector coding capacity across Cochliobolus pathogens.</title>
        <authorList>
            <person name="Condon B.J."/>
            <person name="Leng Y."/>
            <person name="Wu D."/>
            <person name="Bushley K.E."/>
            <person name="Ohm R.A."/>
            <person name="Otillar R."/>
            <person name="Martin J."/>
            <person name="Schackwitz W."/>
            <person name="Grimwood J."/>
            <person name="MohdZainudin N."/>
            <person name="Xue C."/>
            <person name="Wang R."/>
            <person name="Manning V.A."/>
            <person name="Dhillon B."/>
            <person name="Tu Z.J."/>
            <person name="Steffenson B.J."/>
            <person name="Salamov A."/>
            <person name="Sun H."/>
            <person name="Lowry S."/>
            <person name="LaButti K."/>
            <person name="Han J."/>
            <person name="Copeland A."/>
            <person name="Lindquist E."/>
            <person name="Barry K."/>
            <person name="Schmutz J."/>
            <person name="Baker S.E."/>
            <person name="Ciuffetti L.M."/>
            <person name="Grigoriev I.V."/>
            <person name="Zhong S."/>
            <person name="Turgeon B.G."/>
        </authorList>
    </citation>
    <scope>NUCLEOTIDE SEQUENCE [LARGE SCALE GENOMIC DNA]</scope>
    <source>
        <strain evidence="2">C5 / ATCC 48332 / race O</strain>
    </source>
</reference>
<sequence length="74" mass="8314">MYRARRVLSLPSKPLFRIVTTRRTRPSSITPLAISTSLAKIYAPKGANAVHATMYARVGPEDVANVYWDRHTQS</sequence>
<reference evidence="1 2" key="1">
    <citation type="journal article" date="2012" name="PLoS Pathog.">
        <title>Diverse lifestyles and strategies of plant pathogenesis encoded in the genomes of eighteen Dothideomycetes fungi.</title>
        <authorList>
            <person name="Ohm R.A."/>
            <person name="Feau N."/>
            <person name="Henrissat B."/>
            <person name="Schoch C.L."/>
            <person name="Horwitz B.A."/>
            <person name="Barry K.W."/>
            <person name="Condon B.J."/>
            <person name="Copeland A.C."/>
            <person name="Dhillon B."/>
            <person name="Glaser F."/>
            <person name="Hesse C.N."/>
            <person name="Kosti I."/>
            <person name="LaButti K."/>
            <person name="Lindquist E.A."/>
            <person name="Lucas S."/>
            <person name="Salamov A.A."/>
            <person name="Bradshaw R.E."/>
            <person name="Ciuffetti L."/>
            <person name="Hamelin R.C."/>
            <person name="Kema G.H.J."/>
            <person name="Lawrence C."/>
            <person name="Scott J.A."/>
            <person name="Spatafora J.W."/>
            <person name="Turgeon B.G."/>
            <person name="de Wit P.J.G.M."/>
            <person name="Zhong S."/>
            <person name="Goodwin S.B."/>
            <person name="Grigoriev I.V."/>
        </authorList>
    </citation>
    <scope>NUCLEOTIDE SEQUENCE [LARGE SCALE GENOMIC DNA]</scope>
    <source>
        <strain evidence="2">C5 / ATCC 48332 / race O</strain>
    </source>
</reference>
<dbReference type="HOGENOM" id="CLU_2687642_0_0_1"/>
<dbReference type="AlphaFoldDB" id="M2TGK2"/>
<dbReference type="Proteomes" id="UP000016936">
    <property type="component" value="Unassembled WGS sequence"/>
</dbReference>
<accession>M2TGK2</accession>
<organism evidence="1 2">
    <name type="scientific">Cochliobolus heterostrophus (strain C5 / ATCC 48332 / race O)</name>
    <name type="common">Southern corn leaf blight fungus</name>
    <name type="synonym">Bipolaris maydis</name>
    <dbReference type="NCBI Taxonomy" id="701091"/>
    <lineage>
        <taxon>Eukaryota</taxon>
        <taxon>Fungi</taxon>
        <taxon>Dikarya</taxon>
        <taxon>Ascomycota</taxon>
        <taxon>Pezizomycotina</taxon>
        <taxon>Dothideomycetes</taxon>
        <taxon>Pleosporomycetidae</taxon>
        <taxon>Pleosporales</taxon>
        <taxon>Pleosporineae</taxon>
        <taxon>Pleosporaceae</taxon>
        <taxon>Bipolaris</taxon>
    </lineage>
</organism>
<name>M2TGK2_COCH5</name>
<evidence type="ECO:0000313" key="2">
    <source>
        <dbReference type="Proteomes" id="UP000016936"/>
    </source>
</evidence>
<evidence type="ECO:0000313" key="1">
    <source>
        <dbReference type="EMBL" id="EMD85629.1"/>
    </source>
</evidence>
<dbReference type="EMBL" id="KB445587">
    <property type="protein sequence ID" value="EMD85629.1"/>
    <property type="molecule type" value="Genomic_DNA"/>
</dbReference>
<keyword evidence="2" id="KW-1185">Reference proteome</keyword>
<protein>
    <submittedName>
        <fullName evidence="1">Uncharacterized protein</fullName>
    </submittedName>
</protein>
<proteinExistence type="predicted"/>
<gene>
    <name evidence="1" type="ORF">COCHEDRAFT_1024295</name>
</gene>